<evidence type="ECO:0000256" key="11">
    <source>
        <dbReference type="SAM" id="SignalP"/>
    </source>
</evidence>
<keyword evidence="2" id="KW-1003">Cell membrane</keyword>
<dbReference type="Proteomes" id="UP000091857">
    <property type="component" value="Chromosome 15"/>
</dbReference>
<evidence type="ECO:0000256" key="2">
    <source>
        <dbReference type="ARBA" id="ARBA00022475"/>
    </source>
</evidence>
<dbReference type="AlphaFoldDB" id="A0A2C9UDR2"/>
<dbReference type="PANTHER" id="PTHR33021">
    <property type="entry name" value="BLUE COPPER PROTEIN"/>
    <property type="match status" value="1"/>
</dbReference>
<keyword evidence="14" id="KW-1185">Reference proteome</keyword>
<name>A0A2C9UDR2_MANES</name>
<organism evidence="13 14">
    <name type="scientific">Manihot esculenta</name>
    <name type="common">Cassava</name>
    <name type="synonym">Jatropha manihot</name>
    <dbReference type="NCBI Taxonomy" id="3983"/>
    <lineage>
        <taxon>Eukaryota</taxon>
        <taxon>Viridiplantae</taxon>
        <taxon>Streptophyta</taxon>
        <taxon>Embryophyta</taxon>
        <taxon>Tracheophyta</taxon>
        <taxon>Spermatophyta</taxon>
        <taxon>Magnoliopsida</taxon>
        <taxon>eudicotyledons</taxon>
        <taxon>Gunneridae</taxon>
        <taxon>Pentapetalae</taxon>
        <taxon>rosids</taxon>
        <taxon>fabids</taxon>
        <taxon>Malpighiales</taxon>
        <taxon>Euphorbiaceae</taxon>
        <taxon>Crotonoideae</taxon>
        <taxon>Manihoteae</taxon>
        <taxon>Manihot</taxon>
    </lineage>
</organism>
<dbReference type="InterPro" id="IPR041846">
    <property type="entry name" value="ENL_dom"/>
</dbReference>
<dbReference type="FunFam" id="2.60.40.420:FF:000066">
    <property type="entry name" value="Early nodulin-like protein 9"/>
    <property type="match status" value="1"/>
</dbReference>
<gene>
    <name evidence="13" type="ORF">MANES_15G075300v8</name>
</gene>
<dbReference type="InterPro" id="IPR008972">
    <property type="entry name" value="Cupredoxin"/>
</dbReference>
<comment type="subcellular location">
    <subcellularLocation>
        <location evidence="1">Cell membrane</location>
        <topology evidence="1">Lipid-anchor</topology>
        <topology evidence="1">GPI-anchor</topology>
    </subcellularLocation>
</comment>
<evidence type="ECO:0000256" key="1">
    <source>
        <dbReference type="ARBA" id="ARBA00004609"/>
    </source>
</evidence>
<evidence type="ECO:0000256" key="8">
    <source>
        <dbReference type="ARBA" id="ARBA00023288"/>
    </source>
</evidence>
<evidence type="ECO:0000256" key="7">
    <source>
        <dbReference type="ARBA" id="ARBA00023180"/>
    </source>
</evidence>
<keyword evidence="6" id="KW-1015">Disulfide bond</keyword>
<feature type="chain" id="PRO_5012429038" description="Phytocyanin domain-containing protein" evidence="11">
    <location>
        <begin position="35"/>
        <end position="208"/>
    </location>
</feature>
<dbReference type="Pfam" id="PF02298">
    <property type="entry name" value="Cu_bind_like"/>
    <property type="match status" value="1"/>
</dbReference>
<feature type="domain" description="Phytocyanin" evidence="12">
    <location>
        <begin position="35"/>
        <end position="139"/>
    </location>
</feature>
<sequence>MAAETISRLNYQIKAFHVLISFFCLMLCFQKGNATQFTVGGDKGWTVSDNASAYNYNQWAERTRFQIGDSLLFVYKPDQDSVLQVTKEDYDNCTTTAALATFNDGHTVFTFNRSGPLYFISGNKENCLKNEKLVVIVLADRSNHSSNTNETIPASSPAPAAEAPPTGTVEINPTPSPAGQPPSAASSTFISFIGSTAALFASSLILVF</sequence>
<dbReference type="Gene3D" id="2.60.40.420">
    <property type="entry name" value="Cupredoxins - blue copper proteins"/>
    <property type="match status" value="1"/>
</dbReference>
<dbReference type="GO" id="GO:0098552">
    <property type="term" value="C:side of membrane"/>
    <property type="evidence" value="ECO:0007669"/>
    <property type="project" value="UniProtKB-KW"/>
</dbReference>
<keyword evidence="3" id="KW-0336">GPI-anchor</keyword>
<comment type="similarity">
    <text evidence="9">Belongs to the early nodulin-like (ENODL) family.</text>
</comment>
<dbReference type="OrthoDB" id="691587at2759"/>
<evidence type="ECO:0000256" key="9">
    <source>
        <dbReference type="ARBA" id="ARBA00035011"/>
    </source>
</evidence>
<keyword evidence="7" id="KW-0325">Glycoprotein</keyword>
<dbReference type="PANTHER" id="PTHR33021:SF253">
    <property type="entry name" value="EARLY NODULIN-LIKE PROTEIN 9"/>
    <property type="match status" value="1"/>
</dbReference>
<feature type="compositionally biased region" description="Low complexity" evidence="10">
    <location>
        <begin position="153"/>
        <end position="165"/>
    </location>
</feature>
<accession>A0A2C9UDR2</accession>
<evidence type="ECO:0000259" key="12">
    <source>
        <dbReference type="PROSITE" id="PS51485"/>
    </source>
</evidence>
<dbReference type="EMBL" id="CM004401">
    <property type="protein sequence ID" value="OAY28547.1"/>
    <property type="molecule type" value="Genomic_DNA"/>
</dbReference>
<feature type="region of interest" description="Disordered" evidence="10">
    <location>
        <begin position="144"/>
        <end position="182"/>
    </location>
</feature>
<dbReference type="GO" id="GO:0005886">
    <property type="term" value="C:plasma membrane"/>
    <property type="evidence" value="ECO:0000318"/>
    <property type="project" value="GO_Central"/>
</dbReference>
<comment type="caution">
    <text evidence="13">The sequence shown here is derived from an EMBL/GenBank/DDBJ whole genome shotgun (WGS) entry which is preliminary data.</text>
</comment>
<dbReference type="CDD" id="cd11019">
    <property type="entry name" value="OsENODL1_like"/>
    <property type="match status" value="1"/>
</dbReference>
<dbReference type="InterPro" id="IPR039391">
    <property type="entry name" value="Phytocyanin-like"/>
</dbReference>
<feature type="signal peptide" evidence="11">
    <location>
        <begin position="1"/>
        <end position="34"/>
    </location>
</feature>
<evidence type="ECO:0000256" key="10">
    <source>
        <dbReference type="SAM" id="MobiDB-lite"/>
    </source>
</evidence>
<keyword evidence="8" id="KW-0449">Lipoprotein</keyword>
<protein>
    <recommendedName>
        <fullName evidence="12">Phytocyanin domain-containing protein</fullName>
    </recommendedName>
</protein>
<dbReference type="GO" id="GO:0009055">
    <property type="term" value="F:electron transfer activity"/>
    <property type="evidence" value="ECO:0007669"/>
    <property type="project" value="InterPro"/>
</dbReference>
<dbReference type="STRING" id="3983.A0A2C9UDR2"/>
<reference evidence="14" key="1">
    <citation type="journal article" date="2016" name="Nat. Biotechnol.">
        <title>Sequencing wild and cultivated cassava and related species reveals extensive interspecific hybridization and genetic diversity.</title>
        <authorList>
            <person name="Bredeson J.V."/>
            <person name="Lyons J.B."/>
            <person name="Prochnik S.E."/>
            <person name="Wu G.A."/>
            <person name="Ha C.M."/>
            <person name="Edsinger-Gonzales E."/>
            <person name="Grimwood J."/>
            <person name="Schmutz J."/>
            <person name="Rabbi I.Y."/>
            <person name="Egesi C."/>
            <person name="Nauluvula P."/>
            <person name="Lebot V."/>
            <person name="Ndunguru J."/>
            <person name="Mkamilo G."/>
            <person name="Bart R.S."/>
            <person name="Setter T.L."/>
            <person name="Gleadow R.M."/>
            <person name="Kulakow P."/>
            <person name="Ferguson M.E."/>
            <person name="Rounsley S."/>
            <person name="Rokhsar D.S."/>
        </authorList>
    </citation>
    <scope>NUCLEOTIDE SEQUENCE [LARGE SCALE GENOMIC DNA]</scope>
    <source>
        <strain evidence="14">cv. AM560-2</strain>
    </source>
</reference>
<dbReference type="OMA" id="ANDYNQW"/>
<proteinExistence type="inferred from homology"/>
<keyword evidence="5" id="KW-0472">Membrane</keyword>
<evidence type="ECO:0000313" key="13">
    <source>
        <dbReference type="EMBL" id="OAY28547.1"/>
    </source>
</evidence>
<evidence type="ECO:0000256" key="3">
    <source>
        <dbReference type="ARBA" id="ARBA00022622"/>
    </source>
</evidence>
<evidence type="ECO:0000256" key="4">
    <source>
        <dbReference type="ARBA" id="ARBA00022729"/>
    </source>
</evidence>
<dbReference type="InterPro" id="IPR003245">
    <property type="entry name" value="Phytocyanin_dom"/>
</dbReference>
<dbReference type="PROSITE" id="PS51485">
    <property type="entry name" value="PHYTOCYANIN"/>
    <property type="match status" value="1"/>
</dbReference>
<evidence type="ECO:0000313" key="14">
    <source>
        <dbReference type="Proteomes" id="UP000091857"/>
    </source>
</evidence>
<keyword evidence="4 11" id="KW-0732">Signal</keyword>
<dbReference type="SUPFAM" id="SSF49503">
    <property type="entry name" value="Cupredoxins"/>
    <property type="match status" value="1"/>
</dbReference>
<dbReference type="Gramene" id="Manes.15G075300.1.v8.1">
    <property type="protein sequence ID" value="Manes.15G075300.1.v8.1.CDS"/>
    <property type="gene ID" value="Manes.15G075300.v8.1"/>
</dbReference>
<evidence type="ECO:0000256" key="5">
    <source>
        <dbReference type="ARBA" id="ARBA00023136"/>
    </source>
</evidence>
<evidence type="ECO:0000256" key="6">
    <source>
        <dbReference type="ARBA" id="ARBA00023157"/>
    </source>
</evidence>